<dbReference type="EMBL" id="JBGNUJ010000003">
    <property type="protein sequence ID" value="KAL3962666.1"/>
    <property type="molecule type" value="Genomic_DNA"/>
</dbReference>
<gene>
    <name evidence="1" type="ORF">ACCO45_004189</name>
</gene>
<accession>A0ACC4E4V5</accession>
<evidence type="ECO:0000313" key="1">
    <source>
        <dbReference type="EMBL" id="KAL3962666.1"/>
    </source>
</evidence>
<dbReference type="Proteomes" id="UP001638806">
    <property type="component" value="Unassembled WGS sequence"/>
</dbReference>
<protein>
    <submittedName>
        <fullName evidence="1">Uncharacterized protein</fullName>
    </submittedName>
</protein>
<organism evidence="1 2">
    <name type="scientific">Purpureocillium lilacinum</name>
    <name type="common">Paecilomyces lilacinus</name>
    <dbReference type="NCBI Taxonomy" id="33203"/>
    <lineage>
        <taxon>Eukaryota</taxon>
        <taxon>Fungi</taxon>
        <taxon>Dikarya</taxon>
        <taxon>Ascomycota</taxon>
        <taxon>Pezizomycotina</taxon>
        <taxon>Sordariomycetes</taxon>
        <taxon>Hypocreomycetidae</taxon>
        <taxon>Hypocreales</taxon>
        <taxon>Ophiocordycipitaceae</taxon>
        <taxon>Purpureocillium</taxon>
    </lineage>
</organism>
<comment type="caution">
    <text evidence="1">The sequence shown here is derived from an EMBL/GenBank/DDBJ whole genome shotgun (WGS) entry which is preliminary data.</text>
</comment>
<keyword evidence="2" id="KW-1185">Reference proteome</keyword>
<reference evidence="1" key="1">
    <citation type="submission" date="2024-12" db="EMBL/GenBank/DDBJ databases">
        <title>Comparative genomics and development of molecular markers within Purpureocillium lilacinum and among Purpureocillium species.</title>
        <authorList>
            <person name="Yeh Z.-Y."/>
            <person name="Ni N.-T."/>
            <person name="Lo P.-H."/>
            <person name="Mushyakhwo K."/>
            <person name="Lin C.-F."/>
            <person name="Nai Y.-S."/>
        </authorList>
    </citation>
    <scope>NUCLEOTIDE SEQUENCE</scope>
    <source>
        <strain evidence="1">NCHU-NPUST-175</strain>
    </source>
</reference>
<evidence type="ECO:0000313" key="2">
    <source>
        <dbReference type="Proteomes" id="UP001638806"/>
    </source>
</evidence>
<name>A0ACC4E4V5_PURLI</name>
<sequence length="242" mass="26793">MRAKSLGHARRESIQRRRLRREGGHEADVPEETDMDQEQSGVSTERLDSSDLAKPVFLKGLFSVSTTSGKSVPAIRADIKRVLKQLNVEYTEIKGGFSCRHAPSIDLNKPAGPDAWPSPPFQLRRAHERGGSRPGGDAGCGPRSASPTTPRTPGRSDRERSYSNSETSVDSIPRRNGASRRVPGETSTQVQSDLGGSMVMEFEIFIVKVPLLSLHGIQFKRLTGNTWQYKNMADQILRELRL</sequence>
<proteinExistence type="predicted"/>